<comment type="catalytic activity">
    <reaction evidence="1">
        <text>ATP + protein L-histidine = ADP + protein N-phospho-L-histidine.</text>
        <dbReference type="EC" id="2.7.13.3"/>
    </reaction>
</comment>
<dbReference type="Gene3D" id="3.30.565.10">
    <property type="entry name" value="Histidine kinase-like ATPase, C-terminal domain"/>
    <property type="match status" value="1"/>
</dbReference>
<evidence type="ECO:0000256" key="8">
    <source>
        <dbReference type="ARBA" id="ARBA00023012"/>
    </source>
</evidence>
<dbReference type="SMART" id="SM00388">
    <property type="entry name" value="HisKA"/>
    <property type="match status" value="1"/>
</dbReference>
<sequence>MKIRKSYRGRIFGLIIVLITVSVMVMLFTLFTLFRSVAYQNQYILSSYVDNQALLFERMLLEQPDWQVEDRLTVMRRVYSQFDRQTLPINETTGVFEVIVQTNDEMHWLMGGDTIVSSAAYLMEDKVILAALNGAQGVVMLDDGFTEPQVKAFSGLPEWGVAFVLTVSINELREPFVNAAIKAVLAAVILTSIGGWFFYRISRPIIVDLEENELKYRTLFDNANEGVLLLAPEIVDCNDRAAMIFGMTKWELLGRDLDSFSVKNQAYQQPRDFISRAENGEAQYFLWLVRDSGGSEHELEVMMRKVELDEQDRLLVTLVDITDRRRAEKDLRVAEKAIRDGRDHLAHVARLNTMGEMAAGIAHEINQPLSAITTYAQASEKLLQRPELDREMMEEAFNQIAKQARRAGEVIRRLRDFVNKSGTNLQLWAPEDIVAESVALGMVDARKYDIPVVTDLQVGIAPIQVDAVQIQQVLINLIRNALEAVAAFRQSDGQVDVILFAEDRGVIIQIGDNGPGLSEEALQRVFHPFFTTKASGMGIGLSISHSIVQAHKGTMRVFNKNEGGAVFEVCLPYAKASA</sequence>
<organism evidence="11 12">
    <name type="scientific">Umboniibacter marinipuniceus</name>
    <dbReference type="NCBI Taxonomy" id="569599"/>
    <lineage>
        <taxon>Bacteria</taxon>
        <taxon>Pseudomonadati</taxon>
        <taxon>Pseudomonadota</taxon>
        <taxon>Gammaproteobacteria</taxon>
        <taxon>Cellvibrionales</taxon>
        <taxon>Cellvibrionaceae</taxon>
        <taxon>Umboniibacter</taxon>
    </lineage>
</organism>
<evidence type="ECO:0000256" key="5">
    <source>
        <dbReference type="ARBA" id="ARBA00022741"/>
    </source>
</evidence>
<dbReference type="SUPFAM" id="SSF55874">
    <property type="entry name" value="ATPase domain of HSP90 chaperone/DNA topoisomerase II/histidine kinase"/>
    <property type="match status" value="1"/>
</dbReference>
<dbReference type="Pfam" id="PF13426">
    <property type="entry name" value="PAS_9"/>
    <property type="match status" value="1"/>
</dbReference>
<dbReference type="GO" id="GO:0005524">
    <property type="term" value="F:ATP binding"/>
    <property type="evidence" value="ECO:0007669"/>
    <property type="project" value="UniProtKB-KW"/>
</dbReference>
<dbReference type="PROSITE" id="PS50109">
    <property type="entry name" value="HIS_KIN"/>
    <property type="match status" value="1"/>
</dbReference>
<evidence type="ECO:0000313" key="12">
    <source>
        <dbReference type="Proteomes" id="UP000267187"/>
    </source>
</evidence>
<dbReference type="PANTHER" id="PTHR43065:SF46">
    <property type="entry name" value="C4-DICARBOXYLATE TRANSPORT SENSOR PROTEIN DCTB"/>
    <property type="match status" value="1"/>
</dbReference>
<evidence type="ECO:0000256" key="1">
    <source>
        <dbReference type="ARBA" id="ARBA00000085"/>
    </source>
</evidence>
<dbReference type="InterPro" id="IPR036890">
    <property type="entry name" value="HATPase_C_sf"/>
</dbReference>
<keyword evidence="9" id="KW-0812">Transmembrane</keyword>
<dbReference type="SUPFAM" id="SSF55785">
    <property type="entry name" value="PYP-like sensor domain (PAS domain)"/>
    <property type="match status" value="1"/>
</dbReference>
<keyword evidence="6" id="KW-0418">Kinase</keyword>
<dbReference type="EMBL" id="REFJ01000002">
    <property type="protein sequence ID" value="RMA81067.1"/>
    <property type="molecule type" value="Genomic_DNA"/>
</dbReference>
<keyword evidence="4" id="KW-0808">Transferase</keyword>
<keyword evidence="9" id="KW-1133">Transmembrane helix</keyword>
<dbReference type="OrthoDB" id="2521613at2"/>
<dbReference type="InterPro" id="IPR036097">
    <property type="entry name" value="HisK_dim/P_sf"/>
</dbReference>
<proteinExistence type="predicted"/>
<evidence type="ECO:0000256" key="3">
    <source>
        <dbReference type="ARBA" id="ARBA00022553"/>
    </source>
</evidence>
<evidence type="ECO:0000256" key="2">
    <source>
        <dbReference type="ARBA" id="ARBA00012438"/>
    </source>
</evidence>
<dbReference type="SMART" id="SM00387">
    <property type="entry name" value="HATPase_c"/>
    <property type="match status" value="1"/>
</dbReference>
<reference evidence="11 12" key="1">
    <citation type="submission" date="2018-10" db="EMBL/GenBank/DDBJ databases">
        <title>Genomic Encyclopedia of Type Strains, Phase IV (KMG-IV): sequencing the most valuable type-strain genomes for metagenomic binning, comparative biology and taxonomic classification.</title>
        <authorList>
            <person name="Goeker M."/>
        </authorList>
    </citation>
    <scope>NUCLEOTIDE SEQUENCE [LARGE SCALE GENOMIC DNA]</scope>
    <source>
        <strain evidence="11 12">DSM 25080</strain>
    </source>
</reference>
<dbReference type="AlphaFoldDB" id="A0A3M0A954"/>
<dbReference type="Pfam" id="PF02518">
    <property type="entry name" value="HATPase_c"/>
    <property type="match status" value="1"/>
</dbReference>
<dbReference type="InterPro" id="IPR005467">
    <property type="entry name" value="His_kinase_dom"/>
</dbReference>
<dbReference type="Pfam" id="PF00512">
    <property type="entry name" value="HisKA"/>
    <property type="match status" value="1"/>
</dbReference>
<accession>A0A3M0A954</accession>
<dbReference type="Proteomes" id="UP000267187">
    <property type="component" value="Unassembled WGS sequence"/>
</dbReference>
<dbReference type="InterPro" id="IPR003594">
    <property type="entry name" value="HATPase_dom"/>
</dbReference>
<dbReference type="PRINTS" id="PR00344">
    <property type="entry name" value="BCTRLSENSOR"/>
</dbReference>
<dbReference type="GO" id="GO:0000155">
    <property type="term" value="F:phosphorelay sensor kinase activity"/>
    <property type="evidence" value="ECO:0007669"/>
    <property type="project" value="InterPro"/>
</dbReference>
<keyword evidence="9" id="KW-0472">Membrane</keyword>
<dbReference type="InterPro" id="IPR000014">
    <property type="entry name" value="PAS"/>
</dbReference>
<dbReference type="PANTHER" id="PTHR43065">
    <property type="entry name" value="SENSOR HISTIDINE KINASE"/>
    <property type="match status" value="1"/>
</dbReference>
<evidence type="ECO:0000256" key="4">
    <source>
        <dbReference type="ARBA" id="ARBA00022679"/>
    </source>
</evidence>
<dbReference type="Gene3D" id="3.30.450.20">
    <property type="entry name" value="PAS domain"/>
    <property type="match status" value="1"/>
</dbReference>
<evidence type="ECO:0000256" key="7">
    <source>
        <dbReference type="ARBA" id="ARBA00022840"/>
    </source>
</evidence>
<dbReference type="CDD" id="cd00082">
    <property type="entry name" value="HisKA"/>
    <property type="match status" value="1"/>
</dbReference>
<comment type="caution">
    <text evidence="11">The sequence shown here is derived from an EMBL/GenBank/DDBJ whole genome shotgun (WGS) entry which is preliminary data.</text>
</comment>
<evidence type="ECO:0000259" key="10">
    <source>
        <dbReference type="PROSITE" id="PS50109"/>
    </source>
</evidence>
<keyword evidence="5" id="KW-0547">Nucleotide-binding</keyword>
<dbReference type="InterPro" id="IPR003661">
    <property type="entry name" value="HisK_dim/P_dom"/>
</dbReference>
<dbReference type="SUPFAM" id="SSF47384">
    <property type="entry name" value="Homodimeric domain of signal transducing histidine kinase"/>
    <property type="match status" value="1"/>
</dbReference>
<dbReference type="NCBIfam" id="TIGR00229">
    <property type="entry name" value="sensory_box"/>
    <property type="match status" value="1"/>
</dbReference>
<gene>
    <name evidence="11" type="ORF">DFR27_0859</name>
</gene>
<feature type="transmembrane region" description="Helical" evidence="9">
    <location>
        <begin position="12"/>
        <end position="34"/>
    </location>
</feature>
<dbReference type="EC" id="2.7.13.3" evidence="2"/>
<keyword evidence="3" id="KW-0597">Phosphoprotein</keyword>
<dbReference type="Gene3D" id="1.10.287.130">
    <property type="match status" value="1"/>
</dbReference>
<evidence type="ECO:0000256" key="6">
    <source>
        <dbReference type="ARBA" id="ARBA00022777"/>
    </source>
</evidence>
<dbReference type="InterPro" id="IPR035965">
    <property type="entry name" value="PAS-like_dom_sf"/>
</dbReference>
<protein>
    <recommendedName>
        <fullName evidence="2">histidine kinase</fullName>
        <ecNumber evidence="2">2.7.13.3</ecNumber>
    </recommendedName>
</protein>
<keyword evidence="8" id="KW-0902">Two-component regulatory system</keyword>
<dbReference type="InterPro" id="IPR004358">
    <property type="entry name" value="Sig_transdc_His_kin-like_C"/>
</dbReference>
<dbReference type="SMART" id="SM00091">
    <property type="entry name" value="PAS"/>
    <property type="match status" value="1"/>
</dbReference>
<keyword evidence="7" id="KW-0067">ATP-binding</keyword>
<feature type="domain" description="Histidine kinase" evidence="10">
    <location>
        <begin position="360"/>
        <end position="575"/>
    </location>
</feature>
<evidence type="ECO:0000256" key="9">
    <source>
        <dbReference type="SAM" id="Phobius"/>
    </source>
</evidence>
<dbReference type="RefSeq" id="WP_121876231.1">
    <property type="nucleotide sequence ID" value="NZ_REFJ01000002.1"/>
</dbReference>
<dbReference type="CDD" id="cd00130">
    <property type="entry name" value="PAS"/>
    <property type="match status" value="1"/>
</dbReference>
<keyword evidence="12" id="KW-1185">Reference proteome</keyword>
<name>A0A3M0A954_9GAMM</name>
<evidence type="ECO:0000313" key="11">
    <source>
        <dbReference type="EMBL" id="RMA81067.1"/>
    </source>
</evidence>